<dbReference type="EMBL" id="WIQZ01000005">
    <property type="protein sequence ID" value="KAF3145253.1"/>
    <property type="molecule type" value="Genomic_DNA"/>
</dbReference>
<protein>
    <recommendedName>
        <fullName evidence="6">Mid2 domain-containing protein</fullName>
    </recommendedName>
</protein>
<feature type="compositionally biased region" description="Low complexity" evidence="1">
    <location>
        <begin position="120"/>
        <end position="150"/>
    </location>
</feature>
<evidence type="ECO:0000256" key="1">
    <source>
        <dbReference type="SAM" id="MobiDB-lite"/>
    </source>
</evidence>
<keyword evidence="3" id="KW-0732">Signal</keyword>
<evidence type="ECO:0008006" key="6">
    <source>
        <dbReference type="Google" id="ProtNLM"/>
    </source>
</evidence>
<feature type="signal peptide" evidence="3">
    <location>
        <begin position="1"/>
        <end position="21"/>
    </location>
</feature>
<keyword evidence="2" id="KW-0472">Membrane</keyword>
<keyword evidence="2" id="KW-1133">Transmembrane helix</keyword>
<proteinExistence type="predicted"/>
<feature type="chain" id="PRO_5029012007" description="Mid2 domain-containing protein" evidence="3">
    <location>
        <begin position="22"/>
        <end position="299"/>
    </location>
</feature>
<feature type="region of interest" description="Disordered" evidence="1">
    <location>
        <begin position="54"/>
        <end position="159"/>
    </location>
</feature>
<dbReference type="AlphaFoldDB" id="A0A7C8K4K6"/>
<accession>A0A7C8K4K6</accession>
<dbReference type="Proteomes" id="UP000480548">
    <property type="component" value="Unassembled WGS sequence"/>
</dbReference>
<reference evidence="4 5" key="1">
    <citation type="submission" date="2019-06" db="EMBL/GenBank/DDBJ databases">
        <authorList>
            <person name="Palmer J.M."/>
        </authorList>
    </citation>
    <scope>NUCLEOTIDE SEQUENCE [LARGE SCALE GENOMIC DNA]</scope>
    <source>
        <strain evidence="4 5">TWF703</strain>
    </source>
</reference>
<evidence type="ECO:0000313" key="4">
    <source>
        <dbReference type="EMBL" id="KAF3145253.1"/>
    </source>
</evidence>
<evidence type="ECO:0000256" key="2">
    <source>
        <dbReference type="SAM" id="Phobius"/>
    </source>
</evidence>
<feature type="transmembrane region" description="Helical" evidence="2">
    <location>
        <begin position="277"/>
        <end position="298"/>
    </location>
</feature>
<evidence type="ECO:0000256" key="3">
    <source>
        <dbReference type="SAM" id="SignalP"/>
    </source>
</evidence>
<evidence type="ECO:0000313" key="5">
    <source>
        <dbReference type="Proteomes" id="UP000480548"/>
    </source>
</evidence>
<gene>
    <name evidence="4" type="ORF">TWF703_007837</name>
</gene>
<comment type="caution">
    <text evidence="4">The sequence shown here is derived from an EMBL/GenBank/DDBJ whole genome shotgun (WGS) entry which is preliminary data.</text>
</comment>
<organism evidence="4 5">
    <name type="scientific">Orbilia oligospora</name>
    <name type="common">Nematode-trapping fungus</name>
    <name type="synonym">Arthrobotrys oligospora</name>
    <dbReference type="NCBI Taxonomy" id="2813651"/>
    <lineage>
        <taxon>Eukaryota</taxon>
        <taxon>Fungi</taxon>
        <taxon>Dikarya</taxon>
        <taxon>Ascomycota</taxon>
        <taxon>Pezizomycotina</taxon>
        <taxon>Orbiliomycetes</taxon>
        <taxon>Orbiliales</taxon>
        <taxon>Orbiliaceae</taxon>
        <taxon>Orbilia</taxon>
    </lineage>
</organism>
<name>A0A7C8K4K6_ORBOL</name>
<keyword evidence="2" id="KW-0812">Transmembrane</keyword>
<feature type="compositionally biased region" description="Pro residues" evidence="1">
    <location>
        <begin position="88"/>
        <end position="98"/>
    </location>
</feature>
<feature type="compositionally biased region" description="Low complexity" evidence="1">
    <location>
        <begin position="78"/>
        <end position="87"/>
    </location>
</feature>
<sequence length="299" mass="32578">MKPLISCSLLFLMYLISLSIAQDIQLSRVKRYEHDVDNELIETDPPLTSTVIFDDVDTSHTAPTDKGGSKTSPESFIEPTDSVSESTEPPPSETPKPTKPGASNSDTDDSPPPLTDSDSDSNNSTSNSNSTSKKPTGKLKPSSSSSSAPPEDVEEQPPETTTAFFQKLVKVHINPTQAQNYPTKPTNYPPFADYEQGIVYVKGIPHQILAADTNYNRLKQAEDDIGWEEADKKDDKQKQEELEQELEHQDRLVAGGDGHVIYSADVTSGEENAVKKAVFFSVIAAGIITIGLLAFFGVF</sequence>